<protein>
    <submittedName>
        <fullName evidence="1">Uncharacterized protein</fullName>
    </submittedName>
</protein>
<comment type="caution">
    <text evidence="1">The sequence shown here is derived from an EMBL/GenBank/DDBJ whole genome shotgun (WGS) entry which is preliminary data.</text>
</comment>
<accession>A0ABS2MKJ1</accession>
<dbReference type="EMBL" id="JAFBDH010000005">
    <property type="protein sequence ID" value="MBM7550524.1"/>
    <property type="molecule type" value="Genomic_DNA"/>
</dbReference>
<reference evidence="1 2" key="1">
    <citation type="submission" date="2021-01" db="EMBL/GenBank/DDBJ databases">
        <title>Genomic Encyclopedia of Type Strains, Phase IV (KMG-IV): sequencing the most valuable type-strain genomes for metagenomic binning, comparative biology and taxonomic classification.</title>
        <authorList>
            <person name="Goeker M."/>
        </authorList>
    </citation>
    <scope>NUCLEOTIDE SEQUENCE [LARGE SCALE GENOMIC DNA]</scope>
    <source>
        <strain evidence="1 2">DSM 21461</strain>
    </source>
</reference>
<dbReference type="RefSeq" id="WP_205052046.1">
    <property type="nucleotide sequence ID" value="NZ_JAFBDH010000005.1"/>
</dbReference>
<keyword evidence="2" id="KW-1185">Reference proteome</keyword>
<dbReference type="Proteomes" id="UP000720595">
    <property type="component" value="Unassembled WGS sequence"/>
</dbReference>
<proteinExistence type="predicted"/>
<organism evidence="1 2">
    <name type="scientific">Peptoniphilus gorbachii</name>
    <dbReference type="NCBI Taxonomy" id="411567"/>
    <lineage>
        <taxon>Bacteria</taxon>
        <taxon>Bacillati</taxon>
        <taxon>Bacillota</taxon>
        <taxon>Tissierellia</taxon>
        <taxon>Tissierellales</taxon>
        <taxon>Peptoniphilaceae</taxon>
        <taxon>Peptoniphilus</taxon>
    </lineage>
</organism>
<name>A0ABS2MKJ1_9FIRM</name>
<sequence length="58" mass="6825">MRKTLFKTLKGENVKLLLYRKGNRESFNVDKAELLLYQLESEIKSLGKGIVRLRIFIL</sequence>
<gene>
    <name evidence="1" type="ORF">JOD41_001261</name>
</gene>
<evidence type="ECO:0000313" key="1">
    <source>
        <dbReference type="EMBL" id="MBM7550524.1"/>
    </source>
</evidence>
<evidence type="ECO:0000313" key="2">
    <source>
        <dbReference type="Proteomes" id="UP000720595"/>
    </source>
</evidence>